<keyword evidence="6 12" id="KW-0812">Transmembrane</keyword>
<dbReference type="Pfam" id="PF03901">
    <property type="entry name" value="Glyco_transf_22"/>
    <property type="match status" value="1"/>
</dbReference>
<comment type="subcellular location">
    <subcellularLocation>
        <location evidence="1 12">Endoplasmic reticulum membrane</location>
        <topology evidence="1 12">Multi-pass membrane protein</topology>
    </subcellularLocation>
</comment>
<dbReference type="GO" id="GO:0006487">
    <property type="term" value="P:protein N-linked glycosylation"/>
    <property type="evidence" value="ECO:0007669"/>
    <property type="project" value="TreeGrafter"/>
</dbReference>
<comment type="pathway">
    <text evidence="2">Protein modification; protein glycosylation.</text>
</comment>
<keyword evidence="7 12" id="KW-0256">Endoplasmic reticulum</keyword>
<feature type="transmembrane region" description="Helical" evidence="12">
    <location>
        <begin position="97"/>
        <end position="115"/>
    </location>
</feature>
<dbReference type="VEuPathDB" id="FungiDB:ASPVEDRAFT_86971"/>
<dbReference type="RefSeq" id="XP_040671390.1">
    <property type="nucleotide sequence ID" value="XM_040817949.1"/>
</dbReference>
<dbReference type="GeneID" id="63733460"/>
<comment type="catalytic activity">
    <reaction evidence="11">
        <text>an alpha-D-Man-(1-&gt;2)-alpha-D-Man-(1-&gt;2)-alpha-D-Man-(1-&gt;3)-[alpha-D-Man-(1-&gt;2)-alpha-D-Man-(1-&gt;3)-alpha-D-Man-(1-&gt;6)]-beta-D-Man-(1-&gt;4)-beta-D-GlcNAc-(1-&gt;4)-alpha-D-GlcNAc-diphospho-di-trans,poly-cis-dolichol + a di-trans,poly-cis-dolichyl beta-D-mannosyl phosphate = an alpha-D-Man-(1-&gt;2)-alpha-D-Man-(1-&gt;2)-alpha-D-Man-(1-&gt;3)-[alpha-D-Man-(1-&gt;2)-alpha-D-Man-(1-&gt;3)-[alpha-D-Man-(1-&gt;6)]-alpha-D-Man-(1-&gt;6)]-beta-D-Man-(1-&gt;4)-beta-D-GlcNAc-(1-&gt;4)-alpha-D-GlcNAc-diphospho-di-trans,poly-cis-dolichol + a di-trans,poly-cis-dolichyl phosphate + H(+)</text>
        <dbReference type="Rhea" id="RHEA:29535"/>
        <dbReference type="Rhea" id="RHEA-COMP:19498"/>
        <dbReference type="Rhea" id="RHEA-COMP:19501"/>
        <dbReference type="Rhea" id="RHEA-COMP:19518"/>
        <dbReference type="Rhea" id="RHEA-COMP:19519"/>
        <dbReference type="ChEBI" id="CHEBI:15378"/>
        <dbReference type="ChEBI" id="CHEBI:57683"/>
        <dbReference type="ChEBI" id="CHEBI:58211"/>
        <dbReference type="ChEBI" id="CHEBI:132517"/>
        <dbReference type="ChEBI" id="CHEBI:132519"/>
        <dbReference type="EC" id="2.4.1.260"/>
    </reaction>
    <physiologicalReaction direction="left-to-right" evidence="11">
        <dbReference type="Rhea" id="RHEA:29536"/>
    </physiologicalReaction>
</comment>
<feature type="transmembrane region" description="Helical" evidence="12">
    <location>
        <begin position="222"/>
        <end position="242"/>
    </location>
</feature>
<feature type="transmembrane region" description="Helical" evidence="12">
    <location>
        <begin position="305"/>
        <end position="322"/>
    </location>
</feature>
<dbReference type="AlphaFoldDB" id="A0A1L9PVT0"/>
<organism evidence="13 14">
    <name type="scientific">Aspergillus versicolor CBS 583.65</name>
    <dbReference type="NCBI Taxonomy" id="1036611"/>
    <lineage>
        <taxon>Eukaryota</taxon>
        <taxon>Fungi</taxon>
        <taxon>Dikarya</taxon>
        <taxon>Ascomycota</taxon>
        <taxon>Pezizomycotina</taxon>
        <taxon>Eurotiomycetes</taxon>
        <taxon>Eurotiomycetidae</taxon>
        <taxon>Eurotiales</taxon>
        <taxon>Aspergillaceae</taxon>
        <taxon>Aspergillus</taxon>
        <taxon>Aspergillus subgen. Nidulantes</taxon>
    </lineage>
</organism>
<evidence type="ECO:0000256" key="7">
    <source>
        <dbReference type="ARBA" id="ARBA00022824"/>
    </source>
</evidence>
<reference evidence="14" key="1">
    <citation type="journal article" date="2017" name="Genome Biol.">
        <title>Comparative genomics reveals high biological diversity and specific adaptations in the industrially and medically important fungal genus Aspergillus.</title>
        <authorList>
            <person name="de Vries R.P."/>
            <person name="Riley R."/>
            <person name="Wiebenga A."/>
            <person name="Aguilar-Osorio G."/>
            <person name="Amillis S."/>
            <person name="Uchima C.A."/>
            <person name="Anderluh G."/>
            <person name="Asadollahi M."/>
            <person name="Askin M."/>
            <person name="Barry K."/>
            <person name="Battaglia E."/>
            <person name="Bayram O."/>
            <person name="Benocci T."/>
            <person name="Braus-Stromeyer S.A."/>
            <person name="Caldana C."/>
            <person name="Canovas D."/>
            <person name="Cerqueira G.C."/>
            <person name="Chen F."/>
            <person name="Chen W."/>
            <person name="Choi C."/>
            <person name="Clum A."/>
            <person name="Dos Santos R.A."/>
            <person name="Damasio A.R."/>
            <person name="Diallinas G."/>
            <person name="Emri T."/>
            <person name="Fekete E."/>
            <person name="Flipphi M."/>
            <person name="Freyberg S."/>
            <person name="Gallo A."/>
            <person name="Gournas C."/>
            <person name="Habgood R."/>
            <person name="Hainaut M."/>
            <person name="Harispe M.L."/>
            <person name="Henrissat B."/>
            <person name="Hilden K.S."/>
            <person name="Hope R."/>
            <person name="Hossain A."/>
            <person name="Karabika E."/>
            <person name="Karaffa L."/>
            <person name="Karanyi Z."/>
            <person name="Krasevec N."/>
            <person name="Kuo A."/>
            <person name="Kusch H."/>
            <person name="LaButti K."/>
            <person name="Lagendijk E.L."/>
            <person name="Lapidus A."/>
            <person name="Levasseur A."/>
            <person name="Lindquist E."/>
            <person name="Lipzen A."/>
            <person name="Logrieco A.F."/>
            <person name="MacCabe A."/>
            <person name="Maekelae M.R."/>
            <person name="Malavazi I."/>
            <person name="Melin P."/>
            <person name="Meyer V."/>
            <person name="Mielnichuk N."/>
            <person name="Miskei M."/>
            <person name="Molnar A.P."/>
            <person name="Mule G."/>
            <person name="Ngan C.Y."/>
            <person name="Orejas M."/>
            <person name="Orosz E."/>
            <person name="Ouedraogo J.P."/>
            <person name="Overkamp K.M."/>
            <person name="Park H.-S."/>
            <person name="Perrone G."/>
            <person name="Piumi F."/>
            <person name="Punt P.J."/>
            <person name="Ram A.F."/>
            <person name="Ramon A."/>
            <person name="Rauscher S."/>
            <person name="Record E."/>
            <person name="Riano-Pachon D.M."/>
            <person name="Robert V."/>
            <person name="Roehrig J."/>
            <person name="Ruller R."/>
            <person name="Salamov A."/>
            <person name="Salih N.S."/>
            <person name="Samson R.A."/>
            <person name="Sandor E."/>
            <person name="Sanguinetti M."/>
            <person name="Schuetze T."/>
            <person name="Sepcic K."/>
            <person name="Shelest E."/>
            <person name="Sherlock G."/>
            <person name="Sophianopoulou V."/>
            <person name="Squina F.M."/>
            <person name="Sun H."/>
            <person name="Susca A."/>
            <person name="Todd R.B."/>
            <person name="Tsang A."/>
            <person name="Unkles S.E."/>
            <person name="van de Wiele N."/>
            <person name="van Rossen-Uffink D."/>
            <person name="Oliveira J.V."/>
            <person name="Vesth T.C."/>
            <person name="Visser J."/>
            <person name="Yu J.-H."/>
            <person name="Zhou M."/>
            <person name="Andersen M.R."/>
            <person name="Archer D.B."/>
            <person name="Baker S.E."/>
            <person name="Benoit I."/>
            <person name="Brakhage A.A."/>
            <person name="Braus G.H."/>
            <person name="Fischer R."/>
            <person name="Frisvad J.C."/>
            <person name="Goldman G.H."/>
            <person name="Houbraken J."/>
            <person name="Oakley B."/>
            <person name="Pocsi I."/>
            <person name="Scazzocchio C."/>
            <person name="Seiboth B."/>
            <person name="vanKuyk P.A."/>
            <person name="Wortman J."/>
            <person name="Dyer P.S."/>
            <person name="Grigoriev I.V."/>
        </authorList>
    </citation>
    <scope>NUCLEOTIDE SEQUENCE [LARGE SCALE GENOMIC DNA]</scope>
    <source>
        <strain evidence="14">CBS 583.65</strain>
    </source>
</reference>
<dbReference type="EMBL" id="KV878133">
    <property type="protein sequence ID" value="OJJ05628.1"/>
    <property type="molecule type" value="Genomic_DNA"/>
</dbReference>
<feature type="transmembrane region" description="Helical" evidence="12">
    <location>
        <begin position="151"/>
        <end position="169"/>
    </location>
</feature>
<evidence type="ECO:0000256" key="4">
    <source>
        <dbReference type="ARBA" id="ARBA00022676"/>
    </source>
</evidence>
<feature type="transmembrane region" description="Helical" evidence="12">
    <location>
        <begin position="278"/>
        <end position="298"/>
    </location>
</feature>
<evidence type="ECO:0000256" key="12">
    <source>
        <dbReference type="RuleBase" id="RU363075"/>
    </source>
</evidence>
<feature type="transmembrane region" description="Helical" evidence="12">
    <location>
        <begin position="7"/>
        <end position="25"/>
    </location>
</feature>
<dbReference type="GO" id="GO:0052917">
    <property type="term" value="F:dol-P-Man:Man(7)GlcNAc(2)-PP-Dol alpha-1,6-mannosyltransferase activity"/>
    <property type="evidence" value="ECO:0007669"/>
    <property type="project" value="UniProtKB-EC"/>
</dbReference>
<evidence type="ECO:0000313" key="13">
    <source>
        <dbReference type="EMBL" id="OJJ05628.1"/>
    </source>
</evidence>
<comment type="similarity">
    <text evidence="3 12">Belongs to the glycosyltransferase 22 family.</text>
</comment>
<sequence>MLRDVGYLLLLVSLPALVVLHLWIAPYTKVEESFHIQAIHDIETYGIPTVNVKDTLQAEYDHFEFPGAVPRTFAGAIALSGLSTPVIWLKPDIDRQFVARAILGLFNALSLLYFASGLRRAAGRTAAVWYLLFQASQFHVIYYASRTLSNMFAFGMTTFALASLLPEPVNLSTYRKRSRIALYLITIAGIVFRAELALFLATHTVFLFALGRISVRHEIIPAGILGLLLGLSITLPGDSFFWQQFPLWPELAAFKFNVLAGQASAWGTHSWHYYLTNALPRLFMNPLTYLVGIPISLLQPATRRITISMLLPSISFIIIYSAQPHKEWRFIVYTIPPLTAAAALGASYIWTHRTKSILYRFLSLGMIVSTFASCLLSAFVLLPASSANYPGAHALNSLHTHVYNAAPKSGDQPIPVSVHLGNLACQTGITRFLQHPRHSQQGVPHSSISWTYDKSDPLTSGSNQQTFWSRFDYVLLEPAEADALLSLSGTGTEYAYASTYAWKTVDSVTGFAGLRVLKPGERAAGVVEEGVLRAILGPKADELGVVGLWERVRDDLRRVVTKGWWVEVKMEERIRILARVR</sequence>
<dbReference type="Proteomes" id="UP000184073">
    <property type="component" value="Unassembled WGS sequence"/>
</dbReference>
<dbReference type="InterPro" id="IPR005599">
    <property type="entry name" value="GPI_mannosylTrfase"/>
</dbReference>
<evidence type="ECO:0000256" key="8">
    <source>
        <dbReference type="ARBA" id="ARBA00022989"/>
    </source>
</evidence>
<feature type="transmembrane region" description="Helical" evidence="12">
    <location>
        <begin position="357"/>
        <end position="382"/>
    </location>
</feature>
<protein>
    <recommendedName>
        <fullName evidence="12">Mannosyltransferase</fullName>
        <ecNumber evidence="12">2.4.1.-</ecNumber>
    </recommendedName>
</protein>
<accession>A0A1L9PVT0</accession>
<evidence type="ECO:0000256" key="10">
    <source>
        <dbReference type="ARBA" id="ARBA00044721"/>
    </source>
</evidence>
<feature type="transmembrane region" description="Helical" evidence="12">
    <location>
        <begin position="328"/>
        <end position="350"/>
    </location>
</feature>
<proteinExistence type="inferred from homology"/>
<evidence type="ECO:0000313" key="14">
    <source>
        <dbReference type="Proteomes" id="UP000184073"/>
    </source>
</evidence>
<keyword evidence="4 12" id="KW-0328">Glycosyltransferase</keyword>
<dbReference type="GO" id="GO:0005789">
    <property type="term" value="C:endoplasmic reticulum membrane"/>
    <property type="evidence" value="ECO:0007669"/>
    <property type="project" value="UniProtKB-SubCell"/>
</dbReference>
<evidence type="ECO:0000256" key="9">
    <source>
        <dbReference type="ARBA" id="ARBA00023136"/>
    </source>
</evidence>
<evidence type="ECO:0000256" key="11">
    <source>
        <dbReference type="ARBA" id="ARBA00048899"/>
    </source>
</evidence>
<name>A0A1L9PVT0_ASPVE</name>
<dbReference type="OrthoDB" id="19039at2759"/>
<keyword evidence="5" id="KW-0808">Transferase</keyword>
<dbReference type="PANTHER" id="PTHR22760">
    <property type="entry name" value="GLYCOSYLTRANSFERASE"/>
    <property type="match status" value="1"/>
</dbReference>
<keyword evidence="14" id="KW-1185">Reference proteome</keyword>
<dbReference type="UniPathway" id="UPA00378"/>
<dbReference type="PANTHER" id="PTHR22760:SF1">
    <property type="entry name" value="DOL-P-MAN:MAN(7)GLCNAC(2)-PP-DOL ALPHA-1,6-MANNOSYLTRANSFERASE"/>
    <property type="match status" value="1"/>
</dbReference>
<evidence type="ECO:0000256" key="5">
    <source>
        <dbReference type="ARBA" id="ARBA00022679"/>
    </source>
</evidence>
<comment type="function">
    <text evidence="10">Mannosyltransferase that operates in the biosynthetic pathway of dolichol-linked oligosaccharides, the glycan precursors employed in protein asparagine (N)-glycosylation. The assembly of dolichol-linked oligosaccharides begins on the cytosolic side of the endoplasmic reticulum membrane and finishes in its lumen. The sequential addition of sugars to dolichol pyrophosphate produces dolichol-linked oligosaccharides containing fourteen sugars, including two GlcNAcs, nine mannoses and three glucoses. Once assembled, the oligosaccharide is transferred from the lipid to nascent proteins by oligosaccharyltransferases. In the lumen of the endoplasmic reticulum, adds the eighth mannose residue in an alpha-1,6 linkage onto Man(7)GlcNAc(2)-PP-dolichol to produce Man(8)GlcNAc(2)-PP-dolichol.</text>
</comment>
<evidence type="ECO:0000256" key="3">
    <source>
        <dbReference type="ARBA" id="ARBA00007063"/>
    </source>
</evidence>
<gene>
    <name evidence="13" type="ORF">ASPVEDRAFT_86971</name>
</gene>
<dbReference type="STRING" id="1036611.A0A1L9PVT0"/>
<keyword evidence="8 12" id="KW-1133">Transmembrane helix</keyword>
<evidence type="ECO:0000256" key="1">
    <source>
        <dbReference type="ARBA" id="ARBA00004477"/>
    </source>
</evidence>
<evidence type="ECO:0000256" key="2">
    <source>
        <dbReference type="ARBA" id="ARBA00004922"/>
    </source>
</evidence>
<keyword evidence="9 12" id="KW-0472">Membrane</keyword>
<feature type="transmembrane region" description="Helical" evidence="12">
    <location>
        <begin position="181"/>
        <end position="210"/>
    </location>
</feature>
<dbReference type="EC" id="2.4.1.-" evidence="12"/>
<evidence type="ECO:0000256" key="6">
    <source>
        <dbReference type="ARBA" id="ARBA00022692"/>
    </source>
</evidence>